<dbReference type="GO" id="GO:0004017">
    <property type="term" value="F:AMP kinase activity"/>
    <property type="evidence" value="ECO:0007669"/>
    <property type="project" value="UniProtKB-UniRule"/>
</dbReference>
<dbReference type="NCBIfam" id="NF001380">
    <property type="entry name" value="PRK00279.1-2"/>
    <property type="match status" value="1"/>
</dbReference>
<accession>A0A1F5YA11</accession>
<evidence type="ECO:0000256" key="5">
    <source>
        <dbReference type="HAMAP-Rule" id="MF_00235"/>
    </source>
</evidence>
<evidence type="ECO:0000256" key="1">
    <source>
        <dbReference type="ARBA" id="ARBA00022679"/>
    </source>
</evidence>
<comment type="function">
    <text evidence="5">Catalyzes the reversible transfer of the terminal phosphate group between ATP and AMP. Plays an important role in cellular energy homeostasis and in adenine nucleotide metabolism.</text>
</comment>
<keyword evidence="3 5" id="KW-0547">Nucleotide-binding</keyword>
<keyword evidence="5" id="KW-0963">Cytoplasm</keyword>
<feature type="binding site" evidence="5">
    <location>
        <position position="92"/>
    </location>
    <ligand>
        <name>AMP</name>
        <dbReference type="ChEBI" id="CHEBI:456215"/>
    </ligand>
</feature>
<dbReference type="Gene3D" id="3.40.50.300">
    <property type="entry name" value="P-loop containing nucleotide triphosphate hydrolases"/>
    <property type="match status" value="1"/>
</dbReference>
<dbReference type="AlphaFoldDB" id="A0A1F5YA11"/>
<dbReference type="CDD" id="cd01428">
    <property type="entry name" value="ADK"/>
    <property type="match status" value="1"/>
</dbReference>
<feature type="binding site" evidence="5">
    <location>
        <position position="153"/>
    </location>
    <ligand>
        <name>Zn(2+)</name>
        <dbReference type="ChEBI" id="CHEBI:29105"/>
        <note>structural</note>
    </ligand>
</feature>
<dbReference type="HAMAP" id="MF_00235">
    <property type="entry name" value="Adenylate_kinase_Adk"/>
    <property type="match status" value="1"/>
</dbReference>
<dbReference type="SUPFAM" id="SSF52540">
    <property type="entry name" value="P-loop containing nucleoside triphosphate hydrolases"/>
    <property type="match status" value="1"/>
</dbReference>
<dbReference type="Proteomes" id="UP000179034">
    <property type="component" value="Unassembled WGS sequence"/>
</dbReference>
<dbReference type="SUPFAM" id="SSF57774">
    <property type="entry name" value="Microbial and mitochondrial ADK, insert 'zinc finger' domain"/>
    <property type="match status" value="1"/>
</dbReference>
<keyword evidence="1 5" id="KW-0808">Transferase</keyword>
<dbReference type="PANTHER" id="PTHR23359">
    <property type="entry name" value="NUCLEOTIDE KINASE"/>
    <property type="match status" value="1"/>
</dbReference>
<dbReference type="Pfam" id="PF05191">
    <property type="entry name" value="ADK_lid"/>
    <property type="match status" value="1"/>
</dbReference>
<dbReference type="PROSITE" id="PS00113">
    <property type="entry name" value="ADENYLATE_KINASE"/>
    <property type="match status" value="1"/>
</dbReference>
<dbReference type="GO" id="GO:0005737">
    <property type="term" value="C:cytoplasm"/>
    <property type="evidence" value="ECO:0007669"/>
    <property type="project" value="UniProtKB-SubCell"/>
</dbReference>
<proteinExistence type="inferred from homology"/>
<feature type="region of interest" description="NMP" evidence="5">
    <location>
        <begin position="30"/>
        <end position="59"/>
    </location>
</feature>
<feature type="binding site" evidence="5">
    <location>
        <position position="171"/>
    </location>
    <ligand>
        <name>AMP</name>
        <dbReference type="ChEBI" id="CHEBI:456215"/>
    </ligand>
</feature>
<keyword evidence="5" id="KW-0862">Zinc</keyword>
<evidence type="ECO:0000256" key="4">
    <source>
        <dbReference type="ARBA" id="ARBA00022777"/>
    </source>
</evidence>
<dbReference type="Pfam" id="PF00406">
    <property type="entry name" value="ADK"/>
    <property type="match status" value="1"/>
</dbReference>
<evidence type="ECO:0000256" key="6">
    <source>
        <dbReference type="RuleBase" id="RU003330"/>
    </source>
</evidence>
<sequence>MNLVLLGSPGSGKGTQARLLTATYSLLWISTGDLLRESLKKGTDLGSRAKRYMESGQLVPDDLVIDLIDETIRRRGCRGGILFDGFPRTLKQAAALQKLLDRVGERIDYIIYLDVSNEEVVRRLSLRRSCPKCHRLYNLATEPPSDGVHCDGCGSRLTLRSDDREEVIRSRLDVYQRETFPVMDWYEGKAVIVKVDGERQPSEIQKDIGHTLDERARAGK</sequence>
<feature type="binding site" evidence="5">
    <location>
        <position position="160"/>
    </location>
    <ligand>
        <name>AMP</name>
        <dbReference type="ChEBI" id="CHEBI:456215"/>
    </ligand>
</feature>
<dbReference type="PRINTS" id="PR00094">
    <property type="entry name" value="ADENYLTKNASE"/>
</dbReference>
<feature type="binding site" evidence="5">
    <location>
        <position position="150"/>
    </location>
    <ligand>
        <name>Zn(2+)</name>
        <dbReference type="ChEBI" id="CHEBI:29105"/>
        <note>structural</note>
    </ligand>
</feature>
<dbReference type="FunFam" id="3.40.50.300:FF:000106">
    <property type="entry name" value="Adenylate kinase mitochondrial"/>
    <property type="match status" value="1"/>
</dbReference>
<dbReference type="GO" id="GO:0044209">
    <property type="term" value="P:AMP salvage"/>
    <property type="evidence" value="ECO:0007669"/>
    <property type="project" value="UniProtKB-UniRule"/>
</dbReference>
<feature type="binding site" evidence="5">
    <location>
        <position position="31"/>
    </location>
    <ligand>
        <name>AMP</name>
        <dbReference type="ChEBI" id="CHEBI:456215"/>
    </ligand>
</feature>
<reference evidence="9 10" key="1">
    <citation type="journal article" date="2016" name="Nat. Commun.">
        <title>Thousands of microbial genomes shed light on interconnected biogeochemical processes in an aquifer system.</title>
        <authorList>
            <person name="Anantharaman K."/>
            <person name="Brown C.T."/>
            <person name="Hug L.A."/>
            <person name="Sharon I."/>
            <person name="Castelle C.J."/>
            <person name="Probst A.J."/>
            <person name="Thomas B.C."/>
            <person name="Singh A."/>
            <person name="Wilkins M.J."/>
            <person name="Karaoz U."/>
            <person name="Brodie E.L."/>
            <person name="Williams K.H."/>
            <person name="Hubbard S.S."/>
            <person name="Banfield J.F."/>
        </authorList>
    </citation>
    <scope>NUCLEOTIDE SEQUENCE [LARGE SCALE GENOMIC DNA]</scope>
</reference>
<feature type="binding site" evidence="5">
    <location>
        <position position="133"/>
    </location>
    <ligand>
        <name>Zn(2+)</name>
        <dbReference type="ChEBI" id="CHEBI:29105"/>
        <note>structural</note>
    </ligand>
</feature>
<keyword evidence="4 5" id="KW-0418">Kinase</keyword>
<name>A0A1F5YA11_9BACT</name>
<evidence type="ECO:0000313" key="9">
    <source>
        <dbReference type="EMBL" id="OGF97047.1"/>
    </source>
</evidence>
<dbReference type="InterPro" id="IPR007862">
    <property type="entry name" value="Adenylate_kinase_lid-dom"/>
</dbReference>
<evidence type="ECO:0000313" key="10">
    <source>
        <dbReference type="Proteomes" id="UP000179034"/>
    </source>
</evidence>
<feature type="binding site" evidence="5">
    <location>
        <position position="130"/>
    </location>
    <ligand>
        <name>Zn(2+)</name>
        <dbReference type="ChEBI" id="CHEBI:29105"/>
        <note>structural</note>
    </ligand>
</feature>
<dbReference type="EC" id="2.7.4.3" evidence="5 7"/>
<dbReference type="InterPro" id="IPR027417">
    <property type="entry name" value="P-loop_NTPase"/>
</dbReference>
<dbReference type="InterPro" id="IPR000850">
    <property type="entry name" value="Adenylat/UMP-CMP_kin"/>
</dbReference>
<evidence type="ECO:0000259" key="8">
    <source>
        <dbReference type="Pfam" id="PF05191"/>
    </source>
</evidence>
<comment type="pathway">
    <text evidence="5">Purine metabolism; AMP biosynthesis via salvage pathway; AMP from ADP: step 1/1.</text>
</comment>
<dbReference type="InterPro" id="IPR036193">
    <property type="entry name" value="ADK_active_lid_dom_sf"/>
</dbReference>
<protein>
    <recommendedName>
        <fullName evidence="5 7">Adenylate kinase</fullName>
        <shortName evidence="5">AK</shortName>
        <ecNumber evidence="5 7">2.7.4.3</ecNumber>
    </recommendedName>
    <alternativeName>
        <fullName evidence="5">ATP-AMP transphosphorylase</fullName>
    </alternativeName>
    <alternativeName>
        <fullName evidence="5">ATP:AMP phosphotransferase</fullName>
    </alternativeName>
    <alternativeName>
        <fullName evidence="5">Adenylate monophosphate kinase</fullName>
    </alternativeName>
</protein>
<comment type="domain">
    <text evidence="5">Consists of three domains, a large central CORE domain and two small peripheral domains, NMPbind and LID, which undergo movements during catalysis. The LID domain closes over the site of phosphoryl transfer upon ATP binding. Assembling and dissambling the active center during each catalytic cycle provides an effective means to prevent ATP hydrolysis. Some bacteria have evolved a zinc-coordinating structure that stabilizes the LID domain.</text>
</comment>
<dbReference type="UniPathway" id="UPA00588">
    <property type="reaction ID" value="UER00649"/>
</dbReference>
<comment type="subcellular location">
    <subcellularLocation>
        <location evidence="5 7">Cytoplasm</location>
    </subcellularLocation>
</comment>
<evidence type="ECO:0000256" key="7">
    <source>
        <dbReference type="RuleBase" id="RU003331"/>
    </source>
</evidence>
<feature type="binding site" evidence="5">
    <location>
        <begin position="85"/>
        <end position="88"/>
    </location>
    <ligand>
        <name>AMP</name>
        <dbReference type="ChEBI" id="CHEBI:456215"/>
    </ligand>
</feature>
<dbReference type="EMBL" id="MFIW01000099">
    <property type="protein sequence ID" value="OGF97047.1"/>
    <property type="molecule type" value="Genomic_DNA"/>
</dbReference>
<feature type="domain" description="Adenylate kinase active site lid" evidence="8">
    <location>
        <begin position="127"/>
        <end position="162"/>
    </location>
</feature>
<comment type="similarity">
    <text evidence="5 6">Belongs to the adenylate kinase family.</text>
</comment>
<dbReference type="InterPro" id="IPR033690">
    <property type="entry name" value="Adenylat_kinase_CS"/>
</dbReference>
<dbReference type="NCBIfam" id="TIGR01351">
    <property type="entry name" value="adk"/>
    <property type="match status" value="1"/>
</dbReference>
<feature type="binding site" evidence="5">
    <location>
        <begin position="10"/>
        <end position="15"/>
    </location>
    <ligand>
        <name>ATP</name>
        <dbReference type="ChEBI" id="CHEBI:30616"/>
    </ligand>
</feature>
<gene>
    <name evidence="5" type="primary">adk</name>
    <name evidence="9" type="ORF">A2Z06_00715</name>
</gene>
<keyword evidence="2 5" id="KW-0545">Nucleotide biosynthesis</keyword>
<feature type="binding site" evidence="5">
    <location>
        <position position="36"/>
    </location>
    <ligand>
        <name>AMP</name>
        <dbReference type="ChEBI" id="CHEBI:456215"/>
    </ligand>
</feature>
<organism evidence="9 10">
    <name type="scientific">Candidatus Glassbacteria bacterium RBG_16_58_8</name>
    <dbReference type="NCBI Taxonomy" id="1817866"/>
    <lineage>
        <taxon>Bacteria</taxon>
        <taxon>Candidatus Glassiibacteriota</taxon>
    </lineage>
</organism>
<comment type="catalytic activity">
    <reaction evidence="5 7">
        <text>AMP + ATP = 2 ADP</text>
        <dbReference type="Rhea" id="RHEA:12973"/>
        <dbReference type="ChEBI" id="CHEBI:30616"/>
        <dbReference type="ChEBI" id="CHEBI:456215"/>
        <dbReference type="ChEBI" id="CHEBI:456216"/>
        <dbReference type="EC" id="2.7.4.3"/>
    </reaction>
</comment>
<dbReference type="InterPro" id="IPR006259">
    <property type="entry name" value="Adenyl_kin_sub"/>
</dbReference>
<feature type="binding site" evidence="5">
    <location>
        <begin position="57"/>
        <end position="59"/>
    </location>
    <ligand>
        <name>AMP</name>
        <dbReference type="ChEBI" id="CHEBI:456215"/>
    </ligand>
</feature>
<keyword evidence="5 7" id="KW-0067">ATP-binding</keyword>
<comment type="caution">
    <text evidence="9">The sequence shown here is derived from an EMBL/GenBank/DDBJ whole genome shotgun (WGS) entry which is preliminary data.</text>
</comment>
<keyword evidence="5" id="KW-0479">Metal-binding</keyword>
<comment type="caution">
    <text evidence="5">Lacks conserved residue(s) required for the propagation of feature annotation.</text>
</comment>
<feature type="binding site" evidence="5">
    <location>
        <position position="127"/>
    </location>
    <ligand>
        <name>ATP</name>
        <dbReference type="ChEBI" id="CHEBI:30616"/>
    </ligand>
</feature>
<dbReference type="NCBIfam" id="NF011100">
    <property type="entry name" value="PRK14527.1"/>
    <property type="match status" value="1"/>
</dbReference>
<feature type="binding site" evidence="5">
    <location>
        <position position="199"/>
    </location>
    <ligand>
        <name>ATP</name>
        <dbReference type="ChEBI" id="CHEBI:30616"/>
    </ligand>
</feature>
<dbReference type="NCBIfam" id="NF001381">
    <property type="entry name" value="PRK00279.1-3"/>
    <property type="match status" value="1"/>
</dbReference>
<dbReference type="GO" id="GO:0008270">
    <property type="term" value="F:zinc ion binding"/>
    <property type="evidence" value="ECO:0007669"/>
    <property type="project" value="UniProtKB-UniRule"/>
</dbReference>
<evidence type="ECO:0000256" key="3">
    <source>
        <dbReference type="ARBA" id="ARBA00022741"/>
    </source>
</evidence>
<dbReference type="GO" id="GO:0005524">
    <property type="term" value="F:ATP binding"/>
    <property type="evidence" value="ECO:0007669"/>
    <property type="project" value="UniProtKB-UniRule"/>
</dbReference>
<evidence type="ECO:0000256" key="2">
    <source>
        <dbReference type="ARBA" id="ARBA00022727"/>
    </source>
</evidence>
<comment type="subunit">
    <text evidence="5 7">Monomer.</text>
</comment>
<feature type="region of interest" description="LID" evidence="5">
    <location>
        <begin position="126"/>
        <end position="163"/>
    </location>
</feature>